<keyword evidence="1" id="KW-0812">Transmembrane</keyword>
<feature type="transmembrane region" description="Helical" evidence="1">
    <location>
        <begin position="12"/>
        <end position="32"/>
    </location>
</feature>
<evidence type="ECO:0000313" key="3">
    <source>
        <dbReference type="Proteomes" id="UP000254174"/>
    </source>
</evidence>
<protein>
    <submittedName>
        <fullName evidence="2">Multidrug resistance protein</fullName>
    </submittedName>
</protein>
<evidence type="ECO:0000313" key="2">
    <source>
        <dbReference type="EMBL" id="STM16441.1"/>
    </source>
</evidence>
<dbReference type="AlphaFoldDB" id="A0A377D647"/>
<dbReference type="EMBL" id="UGFC01000006">
    <property type="protein sequence ID" value="STM16441.1"/>
    <property type="molecule type" value="Genomic_DNA"/>
</dbReference>
<accession>A0A377D647</accession>
<gene>
    <name evidence="2" type="primary">mdtC_1</name>
    <name evidence="2" type="ORF">NCTC7922_02846</name>
</gene>
<name>A0A377D647_ECOLX</name>
<evidence type="ECO:0000256" key="1">
    <source>
        <dbReference type="SAM" id="Phobius"/>
    </source>
</evidence>
<reference evidence="2 3" key="1">
    <citation type="submission" date="2018-06" db="EMBL/GenBank/DDBJ databases">
        <authorList>
            <consortium name="Pathogen Informatics"/>
            <person name="Doyle S."/>
        </authorList>
    </citation>
    <scope>NUCLEOTIDE SEQUENCE [LARGE SCALE GENOMIC DNA]</scope>
    <source>
        <strain evidence="2 3">NCTC7922</strain>
    </source>
</reference>
<keyword evidence="1" id="KW-0472">Membrane</keyword>
<proteinExistence type="predicted"/>
<sequence>MKFFALFIYRPVATILLSVAITLCGILGFRMLPVAPPAAGRFSGDYGQRLAARCVTRNNGVFRCHAAGSAHLGALPGSVK</sequence>
<keyword evidence="1" id="KW-1133">Transmembrane helix</keyword>
<organism evidence="2 3">
    <name type="scientific">Escherichia coli</name>
    <dbReference type="NCBI Taxonomy" id="562"/>
    <lineage>
        <taxon>Bacteria</taxon>
        <taxon>Pseudomonadati</taxon>
        <taxon>Pseudomonadota</taxon>
        <taxon>Gammaproteobacteria</taxon>
        <taxon>Enterobacterales</taxon>
        <taxon>Enterobacteriaceae</taxon>
        <taxon>Escherichia</taxon>
    </lineage>
</organism>
<dbReference type="Proteomes" id="UP000254174">
    <property type="component" value="Unassembled WGS sequence"/>
</dbReference>